<dbReference type="InParanoid" id="Q22A58"/>
<keyword evidence="2" id="KW-1185">Reference proteome</keyword>
<dbReference type="GeneID" id="7834794"/>
<dbReference type="EMBL" id="GG662561">
    <property type="protein sequence ID" value="EAR82174.2"/>
    <property type="molecule type" value="Genomic_DNA"/>
</dbReference>
<dbReference type="RefSeq" id="XP_001029837.2">
    <property type="nucleotide sequence ID" value="XM_001029837.2"/>
</dbReference>
<sequence length="300" mass="34625">MDQLLGVQNKSKGKKSSLFFKQITIEEAKIQSEVNDAQDQIGDSNHHFKNKNCEPQKLHQGDQDVSLSSFLVGMNEFLQESQKDIKTTNQSFCKAQQEEPLMQIIGQSSNKFLGQTKHNLVLESEIKANLKINEDIEQENQESQIIEESFNKSNTKDSQSFQDQIQSKILFSKNKIAKNDTKNKISQNSSQCRSISHSRMKINSHVLVQDDIFFEKDNKKLETKVNLVLKSQYQLNQEHNTNSIYKQNLQRAAKIIKMLFSSSINRVLRIRQNNIVLSMIYLIFIPQGEAYKKAKIVQRL</sequence>
<evidence type="ECO:0000313" key="1">
    <source>
        <dbReference type="EMBL" id="EAR82174.2"/>
    </source>
</evidence>
<name>Q22A58_TETTS</name>
<accession>Q22A58</accession>
<dbReference type="Proteomes" id="UP000009168">
    <property type="component" value="Unassembled WGS sequence"/>
</dbReference>
<protein>
    <submittedName>
        <fullName evidence="1">Cation channel family protein</fullName>
    </submittedName>
</protein>
<proteinExistence type="predicted"/>
<organism evidence="1 2">
    <name type="scientific">Tetrahymena thermophila (strain SB210)</name>
    <dbReference type="NCBI Taxonomy" id="312017"/>
    <lineage>
        <taxon>Eukaryota</taxon>
        <taxon>Sar</taxon>
        <taxon>Alveolata</taxon>
        <taxon>Ciliophora</taxon>
        <taxon>Intramacronucleata</taxon>
        <taxon>Oligohymenophorea</taxon>
        <taxon>Hymenostomatida</taxon>
        <taxon>Tetrahymenina</taxon>
        <taxon>Tetrahymenidae</taxon>
        <taxon>Tetrahymena</taxon>
    </lineage>
</organism>
<gene>
    <name evidence="1" type="ORF">TTHERM_01277500</name>
</gene>
<reference evidence="2" key="1">
    <citation type="journal article" date="2006" name="PLoS Biol.">
        <title>Macronuclear genome sequence of the ciliate Tetrahymena thermophila, a model eukaryote.</title>
        <authorList>
            <person name="Eisen J.A."/>
            <person name="Coyne R.S."/>
            <person name="Wu M."/>
            <person name="Wu D."/>
            <person name="Thiagarajan M."/>
            <person name="Wortman J.R."/>
            <person name="Badger J.H."/>
            <person name="Ren Q."/>
            <person name="Amedeo P."/>
            <person name="Jones K.M."/>
            <person name="Tallon L.J."/>
            <person name="Delcher A.L."/>
            <person name="Salzberg S.L."/>
            <person name="Silva J.C."/>
            <person name="Haas B.J."/>
            <person name="Majoros W.H."/>
            <person name="Farzad M."/>
            <person name="Carlton J.M."/>
            <person name="Smith R.K. Jr."/>
            <person name="Garg J."/>
            <person name="Pearlman R.E."/>
            <person name="Karrer K.M."/>
            <person name="Sun L."/>
            <person name="Manning G."/>
            <person name="Elde N.C."/>
            <person name="Turkewitz A.P."/>
            <person name="Asai D.J."/>
            <person name="Wilkes D.E."/>
            <person name="Wang Y."/>
            <person name="Cai H."/>
            <person name="Collins K."/>
            <person name="Stewart B.A."/>
            <person name="Lee S.R."/>
            <person name="Wilamowska K."/>
            <person name="Weinberg Z."/>
            <person name="Ruzzo W.L."/>
            <person name="Wloga D."/>
            <person name="Gaertig J."/>
            <person name="Frankel J."/>
            <person name="Tsao C.-C."/>
            <person name="Gorovsky M.A."/>
            <person name="Keeling P.J."/>
            <person name="Waller R.F."/>
            <person name="Patron N.J."/>
            <person name="Cherry J.M."/>
            <person name="Stover N.A."/>
            <person name="Krieger C.J."/>
            <person name="del Toro C."/>
            <person name="Ryder H.F."/>
            <person name="Williamson S.C."/>
            <person name="Barbeau R.A."/>
            <person name="Hamilton E.P."/>
            <person name="Orias E."/>
        </authorList>
    </citation>
    <scope>NUCLEOTIDE SEQUENCE [LARGE SCALE GENOMIC DNA]</scope>
    <source>
        <strain evidence="2">SB210</strain>
    </source>
</reference>
<dbReference type="KEGG" id="tet:TTHERM_01277500"/>
<dbReference type="HOGENOM" id="CLU_892784_0_0_1"/>
<evidence type="ECO:0000313" key="2">
    <source>
        <dbReference type="Proteomes" id="UP000009168"/>
    </source>
</evidence>
<dbReference type="AlphaFoldDB" id="Q22A58"/>